<keyword evidence="3" id="KW-1185">Reference proteome</keyword>
<protein>
    <submittedName>
        <fullName evidence="2">Uncharacterized protein</fullName>
    </submittedName>
</protein>
<dbReference type="EMBL" id="CAKOGP040002047">
    <property type="protein sequence ID" value="CAJ1960177.1"/>
    <property type="molecule type" value="Genomic_DNA"/>
</dbReference>
<feature type="compositionally biased region" description="Acidic residues" evidence="1">
    <location>
        <begin position="163"/>
        <end position="172"/>
    </location>
</feature>
<evidence type="ECO:0000256" key="1">
    <source>
        <dbReference type="SAM" id="MobiDB-lite"/>
    </source>
</evidence>
<accession>A0AAD2G5H6</accession>
<gene>
    <name evidence="2" type="ORF">CYCCA115_LOCUS18593</name>
</gene>
<sequence>MMKSILRASLRRPRSPLLSAVSARYSSSHHGAEAISITSTGFQGSEHQSIHSNWFALSAAMTAAAAASAASTATFTSQCESEPPPTIEATAKTENNDDEQEEEVDPYDNLPVEDEPTNCSICLTYRQGPCRPYWRKVEACTKDNELKKDDDKESDDDKKSSESNEEEEEEADPPCLKYMLPWIDCASGFRNLYNLIELDTNYTIGIADLEKDASKNLCWAASSTPSVDWSAWAAYREENPDWKLPVTENSESPENASLWKTLDQSKDPVLVEVVATVNLMEDEGILECAYAQDQGGHVIGFQYGTKPSEAFDTEKKEEGEEEAKQGPTATLKIRILPERTQTVTIAASYTQPPSEEQKESKDLKKDSSFHSFIFKSKPIVLDQVELPKTEKNEDEEES</sequence>
<comment type="caution">
    <text evidence="2">The sequence shown here is derived from an EMBL/GenBank/DDBJ whole genome shotgun (WGS) entry which is preliminary data.</text>
</comment>
<name>A0AAD2G5H6_9STRA</name>
<feature type="region of interest" description="Disordered" evidence="1">
    <location>
        <begin position="75"/>
        <end position="112"/>
    </location>
</feature>
<feature type="region of interest" description="Disordered" evidence="1">
    <location>
        <begin position="346"/>
        <end position="366"/>
    </location>
</feature>
<evidence type="ECO:0000313" key="3">
    <source>
        <dbReference type="Proteomes" id="UP001295423"/>
    </source>
</evidence>
<evidence type="ECO:0000313" key="2">
    <source>
        <dbReference type="EMBL" id="CAJ1960177.1"/>
    </source>
</evidence>
<dbReference type="AlphaFoldDB" id="A0AAD2G5H6"/>
<feature type="region of interest" description="Disordered" evidence="1">
    <location>
        <begin position="146"/>
        <end position="173"/>
    </location>
</feature>
<reference evidence="2" key="1">
    <citation type="submission" date="2023-08" db="EMBL/GenBank/DDBJ databases">
        <authorList>
            <person name="Audoor S."/>
            <person name="Bilcke G."/>
        </authorList>
    </citation>
    <scope>NUCLEOTIDE SEQUENCE</scope>
</reference>
<feature type="compositionally biased region" description="Acidic residues" evidence="1">
    <location>
        <begin position="96"/>
        <end position="112"/>
    </location>
</feature>
<organism evidence="2 3">
    <name type="scientific">Cylindrotheca closterium</name>
    <dbReference type="NCBI Taxonomy" id="2856"/>
    <lineage>
        <taxon>Eukaryota</taxon>
        <taxon>Sar</taxon>
        <taxon>Stramenopiles</taxon>
        <taxon>Ochrophyta</taxon>
        <taxon>Bacillariophyta</taxon>
        <taxon>Bacillariophyceae</taxon>
        <taxon>Bacillariophycidae</taxon>
        <taxon>Bacillariales</taxon>
        <taxon>Bacillariaceae</taxon>
        <taxon>Cylindrotheca</taxon>
    </lineage>
</organism>
<feature type="compositionally biased region" description="Basic and acidic residues" evidence="1">
    <location>
        <begin position="146"/>
        <end position="162"/>
    </location>
</feature>
<feature type="compositionally biased region" description="Basic and acidic residues" evidence="1">
    <location>
        <begin position="355"/>
        <end position="366"/>
    </location>
</feature>
<proteinExistence type="predicted"/>
<dbReference type="Proteomes" id="UP001295423">
    <property type="component" value="Unassembled WGS sequence"/>
</dbReference>